<dbReference type="PRINTS" id="PR00053">
    <property type="entry name" value="FORKHEAD"/>
</dbReference>
<dbReference type="InterPro" id="IPR036388">
    <property type="entry name" value="WH-like_DNA-bd_sf"/>
</dbReference>
<feature type="DNA-binding region" description="Fork-head" evidence="2">
    <location>
        <begin position="87"/>
        <end position="185"/>
    </location>
</feature>
<dbReference type="AlphaFoldDB" id="A0A1X2G9B1"/>
<dbReference type="InterPro" id="IPR050211">
    <property type="entry name" value="FOX_domain-containing"/>
</dbReference>
<dbReference type="GO" id="GO:0000981">
    <property type="term" value="F:DNA-binding transcription factor activity, RNA polymerase II-specific"/>
    <property type="evidence" value="ECO:0007669"/>
    <property type="project" value="TreeGrafter"/>
</dbReference>
<dbReference type="SUPFAM" id="SSF46785">
    <property type="entry name" value="Winged helix' DNA-binding domain"/>
    <property type="match status" value="1"/>
</dbReference>
<dbReference type="InterPro" id="IPR036390">
    <property type="entry name" value="WH_DNA-bd_sf"/>
</dbReference>
<feature type="compositionally biased region" description="Low complexity" evidence="3">
    <location>
        <begin position="208"/>
        <end position="250"/>
    </location>
</feature>
<name>A0A1X2G9B1_9FUNG</name>
<dbReference type="PROSITE" id="PS50039">
    <property type="entry name" value="FORK_HEAD_3"/>
    <property type="match status" value="1"/>
</dbReference>
<sequence>MSSFPEEGKDMNSKAIQNESTHSNVLKEPSPPALPNIPVVMRHPRIVSSVKQFHSKYQQQQLEQPIVSESFISMVPNASKPARQRRRPPFSYSSLIAQAILESENKRMTLREIYRWIAEKYPSLYNAGDNGWQNTIRHNLSLNQCFIKVDRAELTGQTKGKGGYWTVDPSYMAKFKNGAFARGSSSTLRRPPVITPRATRTTETHVLSSPASAALPSPGSRSISPNSSHSQSSFHPSPVSRPCSPSSLSSASSAVMNIHHLLN</sequence>
<dbReference type="GO" id="GO:0005634">
    <property type="term" value="C:nucleus"/>
    <property type="evidence" value="ECO:0007669"/>
    <property type="project" value="UniProtKB-SubCell"/>
</dbReference>
<reference evidence="5 6" key="1">
    <citation type="submission" date="2016-07" db="EMBL/GenBank/DDBJ databases">
        <title>Pervasive Adenine N6-methylation of Active Genes in Fungi.</title>
        <authorList>
            <consortium name="DOE Joint Genome Institute"/>
            <person name="Mondo S.J."/>
            <person name="Dannebaum R.O."/>
            <person name="Kuo R.C."/>
            <person name="Labutti K."/>
            <person name="Haridas S."/>
            <person name="Kuo A."/>
            <person name="Salamov A."/>
            <person name="Ahrendt S.R."/>
            <person name="Lipzen A."/>
            <person name="Sullivan W."/>
            <person name="Andreopoulos W.B."/>
            <person name="Clum A."/>
            <person name="Lindquist E."/>
            <person name="Daum C."/>
            <person name="Ramamoorthy G.K."/>
            <person name="Gryganskyi A."/>
            <person name="Culley D."/>
            <person name="Magnuson J.K."/>
            <person name="James T.Y."/>
            <person name="O'Malley M.A."/>
            <person name="Stajich J.E."/>
            <person name="Spatafora J.W."/>
            <person name="Visel A."/>
            <person name="Grigoriev I.V."/>
        </authorList>
    </citation>
    <scope>NUCLEOTIDE SEQUENCE [LARGE SCALE GENOMIC DNA]</scope>
    <source>
        <strain evidence="5 6">NRRL 3301</strain>
    </source>
</reference>
<proteinExistence type="predicted"/>
<organism evidence="5 6">
    <name type="scientific">Hesseltinella vesiculosa</name>
    <dbReference type="NCBI Taxonomy" id="101127"/>
    <lineage>
        <taxon>Eukaryota</taxon>
        <taxon>Fungi</taxon>
        <taxon>Fungi incertae sedis</taxon>
        <taxon>Mucoromycota</taxon>
        <taxon>Mucoromycotina</taxon>
        <taxon>Mucoromycetes</taxon>
        <taxon>Mucorales</taxon>
        <taxon>Cunninghamellaceae</taxon>
        <taxon>Hesseltinella</taxon>
    </lineage>
</organism>
<dbReference type="InterPro" id="IPR001766">
    <property type="entry name" value="Fork_head_dom"/>
</dbReference>
<dbReference type="EMBL" id="MCGT01000030">
    <property type="protein sequence ID" value="ORX48282.1"/>
    <property type="molecule type" value="Genomic_DNA"/>
</dbReference>
<comment type="subcellular location">
    <subcellularLocation>
        <location evidence="2">Nucleus</location>
    </subcellularLocation>
</comment>
<feature type="region of interest" description="Disordered" evidence="3">
    <location>
        <begin position="182"/>
        <end position="250"/>
    </location>
</feature>
<evidence type="ECO:0000256" key="1">
    <source>
        <dbReference type="ARBA" id="ARBA00023125"/>
    </source>
</evidence>
<accession>A0A1X2G9B1</accession>
<evidence type="ECO:0000259" key="4">
    <source>
        <dbReference type="PROSITE" id="PS50039"/>
    </source>
</evidence>
<evidence type="ECO:0000256" key="3">
    <source>
        <dbReference type="SAM" id="MobiDB-lite"/>
    </source>
</evidence>
<dbReference type="PANTHER" id="PTHR11829:SF343">
    <property type="entry name" value="FORK-HEAD DOMAIN-CONTAINING PROTEIN"/>
    <property type="match status" value="1"/>
</dbReference>
<dbReference type="PANTHER" id="PTHR11829">
    <property type="entry name" value="FORKHEAD BOX PROTEIN"/>
    <property type="match status" value="1"/>
</dbReference>
<dbReference type="Proteomes" id="UP000242146">
    <property type="component" value="Unassembled WGS sequence"/>
</dbReference>
<keyword evidence="6" id="KW-1185">Reference proteome</keyword>
<dbReference type="Gene3D" id="1.10.10.10">
    <property type="entry name" value="Winged helix-like DNA-binding domain superfamily/Winged helix DNA-binding domain"/>
    <property type="match status" value="1"/>
</dbReference>
<evidence type="ECO:0000256" key="2">
    <source>
        <dbReference type="PROSITE-ProRule" id="PRU00089"/>
    </source>
</evidence>
<gene>
    <name evidence="5" type="ORF">DM01DRAFT_1309803</name>
</gene>
<dbReference type="FunFam" id="1.10.10.10:FF:000135">
    <property type="entry name" value="forkhead box protein G1"/>
    <property type="match status" value="1"/>
</dbReference>
<evidence type="ECO:0000313" key="6">
    <source>
        <dbReference type="Proteomes" id="UP000242146"/>
    </source>
</evidence>
<evidence type="ECO:0000313" key="5">
    <source>
        <dbReference type="EMBL" id="ORX48282.1"/>
    </source>
</evidence>
<keyword evidence="1 2" id="KW-0238">DNA-binding</keyword>
<protein>
    <recommendedName>
        <fullName evidence="4">Fork-head domain-containing protein</fullName>
    </recommendedName>
</protein>
<dbReference type="SMART" id="SM00339">
    <property type="entry name" value="FH"/>
    <property type="match status" value="1"/>
</dbReference>
<feature type="compositionally biased region" description="Polar residues" evidence="3">
    <location>
        <begin position="198"/>
        <end position="207"/>
    </location>
</feature>
<dbReference type="GO" id="GO:0000978">
    <property type="term" value="F:RNA polymerase II cis-regulatory region sequence-specific DNA binding"/>
    <property type="evidence" value="ECO:0007669"/>
    <property type="project" value="TreeGrafter"/>
</dbReference>
<comment type="caution">
    <text evidence="5">The sequence shown here is derived from an EMBL/GenBank/DDBJ whole genome shotgun (WGS) entry which is preliminary data.</text>
</comment>
<dbReference type="PROSITE" id="PS00657">
    <property type="entry name" value="FORK_HEAD_1"/>
    <property type="match status" value="1"/>
</dbReference>
<keyword evidence="2" id="KW-0539">Nucleus</keyword>
<dbReference type="Pfam" id="PF00250">
    <property type="entry name" value="Forkhead"/>
    <property type="match status" value="1"/>
</dbReference>
<dbReference type="OrthoDB" id="5954824at2759"/>
<dbReference type="InterPro" id="IPR018122">
    <property type="entry name" value="TF_fork_head_CS_1"/>
</dbReference>
<feature type="domain" description="Fork-head" evidence="4">
    <location>
        <begin position="87"/>
        <end position="185"/>
    </location>
</feature>
<dbReference type="STRING" id="101127.A0A1X2G9B1"/>